<accession>A0A0E9RI74</accession>
<sequence>MFFPESMICNTYSTSYTHILYILYIYTIYYSYTLTAHILLPVHSSYST</sequence>
<proteinExistence type="predicted"/>
<feature type="transmembrane region" description="Helical" evidence="1">
    <location>
        <begin position="20"/>
        <end position="40"/>
    </location>
</feature>
<keyword evidence="1" id="KW-0472">Membrane</keyword>
<reference evidence="2" key="2">
    <citation type="journal article" date="2015" name="Fish Shellfish Immunol.">
        <title>Early steps in the European eel (Anguilla anguilla)-Vibrio vulnificus interaction in the gills: Role of the RtxA13 toxin.</title>
        <authorList>
            <person name="Callol A."/>
            <person name="Pajuelo D."/>
            <person name="Ebbesson L."/>
            <person name="Teles M."/>
            <person name="MacKenzie S."/>
            <person name="Amaro C."/>
        </authorList>
    </citation>
    <scope>NUCLEOTIDE SEQUENCE</scope>
</reference>
<reference evidence="2" key="1">
    <citation type="submission" date="2014-11" db="EMBL/GenBank/DDBJ databases">
        <authorList>
            <person name="Amaro Gonzalez C."/>
        </authorList>
    </citation>
    <scope>NUCLEOTIDE SEQUENCE</scope>
</reference>
<organism evidence="2">
    <name type="scientific">Anguilla anguilla</name>
    <name type="common">European freshwater eel</name>
    <name type="synonym">Muraena anguilla</name>
    <dbReference type="NCBI Taxonomy" id="7936"/>
    <lineage>
        <taxon>Eukaryota</taxon>
        <taxon>Metazoa</taxon>
        <taxon>Chordata</taxon>
        <taxon>Craniata</taxon>
        <taxon>Vertebrata</taxon>
        <taxon>Euteleostomi</taxon>
        <taxon>Actinopterygii</taxon>
        <taxon>Neopterygii</taxon>
        <taxon>Teleostei</taxon>
        <taxon>Anguilliformes</taxon>
        <taxon>Anguillidae</taxon>
        <taxon>Anguilla</taxon>
    </lineage>
</organism>
<dbReference type="AlphaFoldDB" id="A0A0E9RI74"/>
<evidence type="ECO:0000256" key="1">
    <source>
        <dbReference type="SAM" id="Phobius"/>
    </source>
</evidence>
<dbReference type="EMBL" id="GBXM01079798">
    <property type="protein sequence ID" value="JAH28779.1"/>
    <property type="molecule type" value="Transcribed_RNA"/>
</dbReference>
<keyword evidence="1" id="KW-0812">Transmembrane</keyword>
<protein>
    <submittedName>
        <fullName evidence="2">Uncharacterized protein</fullName>
    </submittedName>
</protein>
<name>A0A0E9RI74_ANGAN</name>
<evidence type="ECO:0000313" key="2">
    <source>
        <dbReference type="EMBL" id="JAH28779.1"/>
    </source>
</evidence>
<keyword evidence="1" id="KW-1133">Transmembrane helix</keyword>